<dbReference type="Pfam" id="PF00481">
    <property type="entry name" value="PP2C"/>
    <property type="match status" value="2"/>
</dbReference>
<comment type="caution">
    <text evidence="4">The sequence shown here is derived from an EMBL/GenBank/DDBJ whole genome shotgun (WGS) entry which is preliminary data.</text>
</comment>
<reference evidence="4" key="1">
    <citation type="submission" date="2023-07" db="EMBL/GenBank/DDBJ databases">
        <authorList>
            <consortium name="AG Swart"/>
            <person name="Singh M."/>
            <person name="Singh A."/>
            <person name="Seah K."/>
            <person name="Emmerich C."/>
        </authorList>
    </citation>
    <scope>NUCLEOTIDE SEQUENCE</scope>
    <source>
        <strain evidence="4">DP1</strain>
    </source>
</reference>
<gene>
    <name evidence="4" type="ORF">ECRASSUSDP1_LOCUS28801</name>
</gene>
<dbReference type="PROSITE" id="PS51746">
    <property type="entry name" value="PPM_2"/>
    <property type="match status" value="1"/>
</dbReference>
<dbReference type="CDD" id="cd00143">
    <property type="entry name" value="PP2Cc"/>
    <property type="match status" value="1"/>
</dbReference>
<dbReference type="GO" id="GO:0004722">
    <property type="term" value="F:protein serine/threonine phosphatase activity"/>
    <property type="evidence" value="ECO:0007669"/>
    <property type="project" value="InterPro"/>
</dbReference>
<evidence type="ECO:0000256" key="2">
    <source>
        <dbReference type="ARBA" id="ARBA00023136"/>
    </source>
</evidence>
<dbReference type="InterPro" id="IPR001932">
    <property type="entry name" value="PPM-type_phosphatase-like_dom"/>
</dbReference>
<feature type="domain" description="PPM-type phosphatase" evidence="3">
    <location>
        <begin position="285"/>
        <end position="634"/>
    </location>
</feature>
<accession>A0AAD2DC23</accession>
<evidence type="ECO:0000259" key="3">
    <source>
        <dbReference type="PROSITE" id="PS51746"/>
    </source>
</evidence>
<dbReference type="GO" id="GO:0016020">
    <property type="term" value="C:membrane"/>
    <property type="evidence" value="ECO:0007669"/>
    <property type="project" value="UniProtKB-SubCell"/>
</dbReference>
<keyword evidence="2" id="KW-0472">Membrane</keyword>
<dbReference type="AlphaFoldDB" id="A0AAD2DC23"/>
<evidence type="ECO:0000313" key="5">
    <source>
        <dbReference type="Proteomes" id="UP001295684"/>
    </source>
</evidence>
<dbReference type="SMART" id="SM00332">
    <property type="entry name" value="PP2Cc"/>
    <property type="match status" value="1"/>
</dbReference>
<dbReference type="Proteomes" id="UP001295684">
    <property type="component" value="Unassembled WGS sequence"/>
</dbReference>
<evidence type="ECO:0000256" key="1">
    <source>
        <dbReference type="ARBA" id="ARBA00004370"/>
    </source>
</evidence>
<dbReference type="InterPro" id="IPR015655">
    <property type="entry name" value="PP2C"/>
</dbReference>
<dbReference type="Gene3D" id="3.60.40.10">
    <property type="entry name" value="PPM-type phosphatase domain"/>
    <property type="match status" value="1"/>
</dbReference>
<protein>
    <recommendedName>
        <fullName evidence="3">PPM-type phosphatase domain-containing protein</fullName>
    </recommendedName>
</protein>
<organism evidence="4 5">
    <name type="scientific">Euplotes crassus</name>
    <dbReference type="NCBI Taxonomy" id="5936"/>
    <lineage>
        <taxon>Eukaryota</taxon>
        <taxon>Sar</taxon>
        <taxon>Alveolata</taxon>
        <taxon>Ciliophora</taxon>
        <taxon>Intramacronucleata</taxon>
        <taxon>Spirotrichea</taxon>
        <taxon>Hypotrichia</taxon>
        <taxon>Euplotida</taxon>
        <taxon>Euplotidae</taxon>
        <taxon>Moneuplotes</taxon>
    </lineage>
</organism>
<dbReference type="EMBL" id="CAMPGE010029689">
    <property type="protein sequence ID" value="CAI2387173.1"/>
    <property type="molecule type" value="Genomic_DNA"/>
</dbReference>
<keyword evidence="5" id="KW-1185">Reference proteome</keyword>
<sequence>MYREGLNNNENKFKGNSMCRIPPSTLKEFELRKFKKLSPQDVQAPLSYNRTSNKNALRMNNSKKKISKISDISKQTPVNHRYIGQNYNDLGQSQQLFSRTVPKNSVISSHKKPIGRLIFQPQMELDTQKWAESGFTNISQGANLSSMKNIHSNRTKIRDILRKSSCLKQQKDIELEYYAKLFTGHHTQKVKKEFSMPFLKKTQKMISRNENEFMKDRGNKVLPKNSIFDELKMPKKVISRDIYARKSKKIFVRKSRSKSVRASQVLKSMKYQSTSKLVSRCVVKNIAVESLAGFSFRNPYKINQDSYVICQDLLEDPESIDPTSLIYEQEQTHLFCVCDGHGDDGKSVSEYIKFNFPSNICKYFDRGILSIPEIIEKAVTLTDKLIKKTKVDDYHSGSTLTGILMKGRSFFPFNVGDSRSVLIKFKTITDRLNYDQEVIKNRPNGLQRKEHKLYREGSGDICVDDNYSQNSDKISESCIKHPECKFEVQALTNDHNCEEKREARRIYQNGGRIEQNKPGSGLEGVGPLRVWFKNEDKPGLAMTRSIGDHQARDIGVIATPEIGDKHTISGLDYGVLIASDGIFEVLSHSKIAELLWKGRECLDKACKLICAQAKLEWKTHMGSIDDITCVIIEFAH</sequence>
<evidence type="ECO:0000313" key="4">
    <source>
        <dbReference type="EMBL" id="CAI2387173.1"/>
    </source>
</evidence>
<dbReference type="PANTHER" id="PTHR47992">
    <property type="entry name" value="PROTEIN PHOSPHATASE"/>
    <property type="match status" value="1"/>
</dbReference>
<dbReference type="SUPFAM" id="SSF81606">
    <property type="entry name" value="PP2C-like"/>
    <property type="match status" value="1"/>
</dbReference>
<proteinExistence type="predicted"/>
<name>A0AAD2DC23_EUPCR</name>
<comment type="subcellular location">
    <subcellularLocation>
        <location evidence="1">Membrane</location>
    </subcellularLocation>
</comment>
<dbReference type="InterPro" id="IPR036457">
    <property type="entry name" value="PPM-type-like_dom_sf"/>
</dbReference>